<evidence type="ECO:0000313" key="3">
    <source>
        <dbReference type="Proteomes" id="UP000789941"/>
    </source>
</evidence>
<dbReference type="PROSITE" id="PS50879">
    <property type="entry name" value="RNASE_H_1"/>
    <property type="match status" value="1"/>
</dbReference>
<keyword evidence="2" id="KW-0378">Hydrolase</keyword>
<comment type="caution">
    <text evidence="2">The sequence shown here is derived from an EMBL/GenBank/DDBJ whole genome shotgun (WGS) entry which is preliminary data.</text>
</comment>
<dbReference type="PANTHER" id="PTHR46387">
    <property type="entry name" value="POLYNUCLEOTIDYL TRANSFERASE, RIBONUCLEASE H-LIKE SUPERFAMILY PROTEIN"/>
    <property type="match status" value="1"/>
</dbReference>
<dbReference type="Gene3D" id="3.30.420.10">
    <property type="entry name" value="Ribonuclease H-like superfamily/Ribonuclease H"/>
    <property type="match status" value="1"/>
</dbReference>
<reference evidence="2 3" key="1">
    <citation type="submission" date="2019-08" db="EMBL/GenBank/DDBJ databases">
        <authorList>
            <person name="Vazquez-Campos X."/>
        </authorList>
    </citation>
    <scope>NUCLEOTIDE SEQUENCE [LARGE SCALE GENOMIC DNA]</scope>
    <source>
        <strain evidence="2">LFW-283_2</strain>
    </source>
</reference>
<dbReference type="InterPro" id="IPR012337">
    <property type="entry name" value="RNaseH-like_sf"/>
</dbReference>
<dbReference type="InterPro" id="IPR036397">
    <property type="entry name" value="RNaseH_sf"/>
</dbReference>
<name>A0A5E4LUZ6_9ARCH</name>
<dbReference type="AlphaFoldDB" id="A0A5E4LUZ6"/>
<dbReference type="GO" id="GO:0003676">
    <property type="term" value="F:nucleic acid binding"/>
    <property type="evidence" value="ECO:0007669"/>
    <property type="project" value="InterPro"/>
</dbReference>
<protein>
    <submittedName>
        <fullName evidence="2">Ribonuclease HI</fullName>
        <ecNumber evidence="2">3.1.26.4</ecNumber>
    </submittedName>
</protein>
<dbReference type="GO" id="GO:0004523">
    <property type="term" value="F:RNA-DNA hybrid ribonuclease activity"/>
    <property type="evidence" value="ECO:0007669"/>
    <property type="project" value="UniProtKB-EC"/>
</dbReference>
<evidence type="ECO:0000259" key="1">
    <source>
        <dbReference type="PROSITE" id="PS50879"/>
    </source>
</evidence>
<organism evidence="2 3">
    <name type="scientific">Candidatus Bilamarchaeum dharawalense</name>
    <dbReference type="NCBI Taxonomy" id="2885759"/>
    <lineage>
        <taxon>Archaea</taxon>
        <taxon>Candidatus Micrarchaeota</taxon>
        <taxon>Candidatus Micrarchaeia</taxon>
        <taxon>Candidatus Anstonellales</taxon>
        <taxon>Candidatus Bilamarchaeaceae</taxon>
        <taxon>Candidatus Bilamarchaeum</taxon>
    </lineage>
</organism>
<evidence type="ECO:0000313" key="2">
    <source>
        <dbReference type="EMBL" id="VVC04888.1"/>
    </source>
</evidence>
<dbReference type="EC" id="3.1.26.4" evidence="2"/>
<proteinExistence type="predicted"/>
<dbReference type="InterPro" id="IPR002156">
    <property type="entry name" value="RNaseH_domain"/>
</dbReference>
<accession>A0A5E4LUZ6</accession>
<dbReference type="Pfam" id="PF13456">
    <property type="entry name" value="RVT_3"/>
    <property type="match status" value="1"/>
</dbReference>
<gene>
    <name evidence="2" type="primary">rnhA</name>
    <name evidence="2" type="ORF">LFW2832_01174</name>
</gene>
<dbReference type="CDD" id="cd09279">
    <property type="entry name" value="RNase_HI_like"/>
    <property type="match status" value="1"/>
</dbReference>
<dbReference type="PANTHER" id="PTHR46387:SF2">
    <property type="entry name" value="RIBONUCLEASE HI"/>
    <property type="match status" value="1"/>
</dbReference>
<dbReference type="SUPFAM" id="SSF53098">
    <property type="entry name" value="Ribonuclease H-like"/>
    <property type="match status" value="1"/>
</dbReference>
<sequence>MIIAFTDGASSGNPGPMGIGVVLIKEGFVVEELSEYLGQGTNNIAEYTAIIKALETAHNMGETEVHIKSDSELAIRQLNNEYRVKDPELILLKKRVDHLCAGIKVSFEHIPREKNAEADKLSKEAVILAQRRQNEHNK</sequence>
<dbReference type="EMBL" id="CABMJJ010000011">
    <property type="protein sequence ID" value="VVC04888.1"/>
    <property type="molecule type" value="Genomic_DNA"/>
</dbReference>
<dbReference type="Proteomes" id="UP000789941">
    <property type="component" value="Unassembled WGS sequence"/>
</dbReference>
<feature type="domain" description="RNase H type-1" evidence="1">
    <location>
        <begin position="1"/>
        <end position="127"/>
    </location>
</feature>